<accession>A0A9R1WY50</accession>
<evidence type="ECO:0000256" key="1">
    <source>
        <dbReference type="SAM" id="MobiDB-lite"/>
    </source>
</evidence>
<feature type="region of interest" description="Disordered" evidence="1">
    <location>
        <begin position="1"/>
        <end position="25"/>
    </location>
</feature>
<feature type="compositionally biased region" description="Low complexity" evidence="1">
    <location>
        <begin position="1"/>
        <end position="14"/>
    </location>
</feature>
<name>A0A9R1WY50_LACSA</name>
<organism evidence="2 3">
    <name type="scientific">Lactuca sativa</name>
    <name type="common">Garden lettuce</name>
    <dbReference type="NCBI Taxonomy" id="4236"/>
    <lineage>
        <taxon>Eukaryota</taxon>
        <taxon>Viridiplantae</taxon>
        <taxon>Streptophyta</taxon>
        <taxon>Embryophyta</taxon>
        <taxon>Tracheophyta</taxon>
        <taxon>Spermatophyta</taxon>
        <taxon>Magnoliopsida</taxon>
        <taxon>eudicotyledons</taxon>
        <taxon>Gunneridae</taxon>
        <taxon>Pentapetalae</taxon>
        <taxon>asterids</taxon>
        <taxon>campanulids</taxon>
        <taxon>Asterales</taxon>
        <taxon>Asteraceae</taxon>
        <taxon>Cichorioideae</taxon>
        <taxon>Cichorieae</taxon>
        <taxon>Lactucinae</taxon>
        <taxon>Lactuca</taxon>
    </lineage>
</organism>
<dbReference type="EMBL" id="NBSK02000008">
    <property type="protein sequence ID" value="KAJ0190944.1"/>
    <property type="molecule type" value="Genomic_DNA"/>
</dbReference>
<gene>
    <name evidence="2" type="ORF">LSAT_V11C800411620</name>
</gene>
<evidence type="ECO:0000313" key="2">
    <source>
        <dbReference type="EMBL" id="KAJ0190944.1"/>
    </source>
</evidence>
<reference evidence="2 3" key="1">
    <citation type="journal article" date="2017" name="Nat. Commun.">
        <title>Genome assembly with in vitro proximity ligation data and whole-genome triplication in lettuce.</title>
        <authorList>
            <person name="Reyes-Chin-Wo S."/>
            <person name="Wang Z."/>
            <person name="Yang X."/>
            <person name="Kozik A."/>
            <person name="Arikit S."/>
            <person name="Song C."/>
            <person name="Xia L."/>
            <person name="Froenicke L."/>
            <person name="Lavelle D.O."/>
            <person name="Truco M.J."/>
            <person name="Xia R."/>
            <person name="Zhu S."/>
            <person name="Xu C."/>
            <person name="Xu H."/>
            <person name="Xu X."/>
            <person name="Cox K."/>
            <person name="Korf I."/>
            <person name="Meyers B.C."/>
            <person name="Michelmore R.W."/>
        </authorList>
    </citation>
    <scope>NUCLEOTIDE SEQUENCE [LARGE SCALE GENOMIC DNA]</scope>
    <source>
        <strain evidence="3">cv. Salinas</strain>
        <tissue evidence="2">Seedlings</tissue>
    </source>
</reference>
<proteinExistence type="predicted"/>
<evidence type="ECO:0000313" key="3">
    <source>
        <dbReference type="Proteomes" id="UP000235145"/>
    </source>
</evidence>
<dbReference type="Proteomes" id="UP000235145">
    <property type="component" value="Unassembled WGS sequence"/>
</dbReference>
<dbReference type="AlphaFoldDB" id="A0A9R1WY50"/>
<sequence>MASSSKRSTTIASSWQNPHGDFRNKNNPMVLYQCGVEASFLVSWTDKNLGRSFRGCPNYKLELANHDQNRRLMLMMKLVLNLGHVIYSDVGNWDCSAGEGLGS</sequence>
<protein>
    <submittedName>
        <fullName evidence="2">Uncharacterized protein</fullName>
    </submittedName>
</protein>
<keyword evidence="3" id="KW-1185">Reference proteome</keyword>
<comment type="caution">
    <text evidence="2">The sequence shown here is derived from an EMBL/GenBank/DDBJ whole genome shotgun (WGS) entry which is preliminary data.</text>
</comment>